<protein>
    <recommendedName>
        <fullName evidence="3">DUF2267 domain-containing protein</fullName>
    </recommendedName>
</protein>
<gene>
    <name evidence="1" type="ORF">SCA03_10380</name>
</gene>
<sequence length="130" mass="13954">MRQDEFLAEVRDRGEYADQEEALEVSVAVLGVLSRRIRPGEAKDLAAQLPGTLGEALETDGERGAERFGVHEFCRRVADQTGARPRTAQWDAGAVLSTVASTVSHGEVNQVLGQLPTGYAALFGKADLSD</sequence>
<dbReference type="AlphaFoldDB" id="A0A4Y3QUX7"/>
<accession>A0A4Y3QUX7</accession>
<proteinExistence type="predicted"/>
<dbReference type="EMBL" id="BJMM01000003">
    <property type="protein sequence ID" value="GEB48487.1"/>
    <property type="molecule type" value="Genomic_DNA"/>
</dbReference>
<dbReference type="Proteomes" id="UP000319210">
    <property type="component" value="Unassembled WGS sequence"/>
</dbReference>
<reference evidence="1 2" key="1">
    <citation type="submission" date="2019-06" db="EMBL/GenBank/DDBJ databases">
        <title>Whole genome shotgun sequence of Streptomyces cacaoi subsp. cacaoi NBRC 12748.</title>
        <authorList>
            <person name="Hosoyama A."/>
            <person name="Uohara A."/>
            <person name="Ohji S."/>
            <person name="Ichikawa N."/>
        </authorList>
    </citation>
    <scope>NUCLEOTIDE SEQUENCE [LARGE SCALE GENOMIC DNA]</scope>
    <source>
        <strain evidence="1 2">NBRC 12748</strain>
    </source>
</reference>
<dbReference type="OrthoDB" id="952780at2"/>
<evidence type="ECO:0008006" key="3">
    <source>
        <dbReference type="Google" id="ProtNLM"/>
    </source>
</evidence>
<evidence type="ECO:0000313" key="1">
    <source>
        <dbReference type="EMBL" id="GEB48487.1"/>
    </source>
</evidence>
<dbReference type="InterPro" id="IPR038282">
    <property type="entry name" value="DUF2267_sf"/>
</dbReference>
<dbReference type="Gene3D" id="1.10.490.110">
    <property type="entry name" value="Uncharacterized conserved protein DUF2267"/>
    <property type="match status" value="1"/>
</dbReference>
<dbReference type="RefSeq" id="WP_030881973.1">
    <property type="nucleotide sequence ID" value="NZ_BJMM01000003.1"/>
</dbReference>
<organism evidence="1 2">
    <name type="scientific">Streptomyces cacaoi</name>
    <dbReference type="NCBI Taxonomy" id="1898"/>
    <lineage>
        <taxon>Bacteria</taxon>
        <taxon>Bacillati</taxon>
        <taxon>Actinomycetota</taxon>
        <taxon>Actinomycetes</taxon>
        <taxon>Kitasatosporales</taxon>
        <taxon>Streptomycetaceae</taxon>
        <taxon>Streptomyces</taxon>
    </lineage>
</organism>
<evidence type="ECO:0000313" key="2">
    <source>
        <dbReference type="Proteomes" id="UP000319210"/>
    </source>
</evidence>
<keyword evidence="2" id="KW-1185">Reference proteome</keyword>
<dbReference type="Pfam" id="PF10025">
    <property type="entry name" value="DUF2267"/>
    <property type="match status" value="1"/>
</dbReference>
<comment type="caution">
    <text evidence="1">The sequence shown here is derived from an EMBL/GenBank/DDBJ whole genome shotgun (WGS) entry which is preliminary data.</text>
</comment>
<dbReference type="InterPro" id="IPR018727">
    <property type="entry name" value="DUF2267"/>
</dbReference>
<name>A0A4Y3QUX7_STRCI</name>